<evidence type="ECO:0000313" key="5">
    <source>
        <dbReference type="Proteomes" id="UP000825367"/>
    </source>
</evidence>
<evidence type="ECO:0000259" key="3">
    <source>
        <dbReference type="Pfam" id="PF12146"/>
    </source>
</evidence>
<protein>
    <submittedName>
        <fullName evidence="4">Alpha/beta hydrolase</fullName>
    </submittedName>
</protein>
<dbReference type="InterPro" id="IPR050261">
    <property type="entry name" value="FrsA_esterase"/>
</dbReference>
<dbReference type="EMBL" id="CP080333">
    <property type="protein sequence ID" value="QYL16218.1"/>
    <property type="molecule type" value="Genomic_DNA"/>
</dbReference>
<name>A0ABX8VGQ4_9MYCO</name>
<dbReference type="InterPro" id="IPR000073">
    <property type="entry name" value="AB_hydrolase_1"/>
</dbReference>
<feature type="domain" description="Serine aminopeptidase S33" evidence="3">
    <location>
        <begin position="33"/>
        <end position="178"/>
    </location>
</feature>
<keyword evidence="1 4" id="KW-0378">Hydrolase</keyword>
<dbReference type="PANTHER" id="PTHR22946:SF9">
    <property type="entry name" value="POLYKETIDE TRANSFERASE AF380"/>
    <property type="match status" value="1"/>
</dbReference>
<proteinExistence type="inferred from homology"/>
<sequence length="313" mass="32999">MSRTDLTFDSGGVRCSAWHFPGAGDAFAGPEGRPVVVMGHGFGGTKDSGLEPFAERISAAGVDVLAFDYRGFGASEGAPRQTVSVAGQIADFEAAIAAARRLPGVDPNRIVLWGSSMSGGHVIRVAADHPDVAGVIAMTPLTSGVAVSRAAVEHRDVGQALKWTLVGLKSRVDVARGGNPTLMPLVARPGEPGALALDGAYESYTAMAGPTWRNEVDSAVGLQIASIRTADAAKRLRCALLVQIADFDRYVPAESVVKTAVLGRGVVHHYPCDHFDVWPGHDWFERAAADQVAFLARTFSTSSSPDRLKSPQR</sequence>
<dbReference type="GO" id="GO:0016787">
    <property type="term" value="F:hydrolase activity"/>
    <property type="evidence" value="ECO:0007669"/>
    <property type="project" value="UniProtKB-KW"/>
</dbReference>
<organism evidence="4 5">
    <name type="scientific">Mycolicibacterium pallens</name>
    <dbReference type="NCBI Taxonomy" id="370524"/>
    <lineage>
        <taxon>Bacteria</taxon>
        <taxon>Bacillati</taxon>
        <taxon>Actinomycetota</taxon>
        <taxon>Actinomycetes</taxon>
        <taxon>Mycobacteriales</taxon>
        <taxon>Mycobacteriaceae</taxon>
        <taxon>Mycolicibacterium</taxon>
    </lineage>
</organism>
<dbReference type="InterPro" id="IPR029058">
    <property type="entry name" value="AB_hydrolase_fold"/>
</dbReference>
<keyword evidence="5" id="KW-1185">Reference proteome</keyword>
<evidence type="ECO:0000313" key="4">
    <source>
        <dbReference type="EMBL" id="QYL16218.1"/>
    </source>
</evidence>
<evidence type="ECO:0000256" key="1">
    <source>
        <dbReference type="ARBA" id="ARBA00022801"/>
    </source>
</evidence>
<dbReference type="PANTHER" id="PTHR22946">
    <property type="entry name" value="DIENELACTONE HYDROLASE DOMAIN-CONTAINING PROTEIN-RELATED"/>
    <property type="match status" value="1"/>
</dbReference>
<dbReference type="Proteomes" id="UP000825367">
    <property type="component" value="Chromosome"/>
</dbReference>
<dbReference type="SUPFAM" id="SSF53474">
    <property type="entry name" value="alpha/beta-Hydrolases"/>
    <property type="match status" value="1"/>
</dbReference>
<dbReference type="RefSeq" id="WP_071949158.1">
    <property type="nucleotide sequence ID" value="NZ_BAAAVX010000087.1"/>
</dbReference>
<dbReference type="Gene3D" id="3.40.50.1820">
    <property type="entry name" value="alpha/beta hydrolase"/>
    <property type="match status" value="1"/>
</dbReference>
<comment type="similarity">
    <text evidence="2">Belongs to the AB hydrolase superfamily. FUS2 hydrolase family.</text>
</comment>
<dbReference type="Pfam" id="PF12146">
    <property type="entry name" value="Hydrolase_4"/>
    <property type="match status" value="1"/>
</dbReference>
<accession>A0ABX8VGQ4</accession>
<evidence type="ECO:0000256" key="2">
    <source>
        <dbReference type="ARBA" id="ARBA00038115"/>
    </source>
</evidence>
<gene>
    <name evidence="4" type="ORF">K0O64_24830</name>
</gene>
<reference evidence="4 5" key="1">
    <citation type="submission" date="2021-07" db="EMBL/GenBank/DDBJ databases">
        <title>Whole genome sequencing of non-tuberculosis mycobacteria type-strains.</title>
        <authorList>
            <person name="Igarashi Y."/>
            <person name="Osugi A."/>
            <person name="Mitarai S."/>
        </authorList>
    </citation>
    <scope>NUCLEOTIDE SEQUENCE [LARGE SCALE GENOMIC DNA]</scope>
    <source>
        <strain evidence="4 5">JCM 16370</strain>
    </source>
</reference>
<dbReference type="InterPro" id="IPR022742">
    <property type="entry name" value="Hydrolase_4"/>
</dbReference>
<dbReference type="PRINTS" id="PR00111">
    <property type="entry name" value="ABHYDROLASE"/>
</dbReference>